<accession>A0A1M6XIT1</accession>
<gene>
    <name evidence="4" type="ORF">SAMN02745216_04541</name>
</gene>
<feature type="domain" description="GGDEF" evidence="3">
    <location>
        <begin position="110"/>
        <end position="246"/>
    </location>
</feature>
<dbReference type="PANTHER" id="PTHR45138">
    <property type="entry name" value="REGULATORY COMPONENTS OF SENSORY TRANSDUCTION SYSTEM"/>
    <property type="match status" value="1"/>
</dbReference>
<dbReference type="SMART" id="SM00267">
    <property type="entry name" value="GGDEF"/>
    <property type="match status" value="1"/>
</dbReference>
<evidence type="ECO:0000256" key="2">
    <source>
        <dbReference type="ARBA" id="ARBA00034247"/>
    </source>
</evidence>
<dbReference type="InterPro" id="IPR050469">
    <property type="entry name" value="Diguanylate_Cyclase"/>
</dbReference>
<dbReference type="AlphaFoldDB" id="A0A1M6XIT1"/>
<dbReference type="EC" id="2.7.7.65" evidence="1"/>
<dbReference type="GO" id="GO:0005886">
    <property type="term" value="C:plasma membrane"/>
    <property type="evidence" value="ECO:0007669"/>
    <property type="project" value="TreeGrafter"/>
</dbReference>
<evidence type="ECO:0000313" key="4">
    <source>
        <dbReference type="EMBL" id="SHL05877.1"/>
    </source>
</evidence>
<dbReference type="GO" id="GO:0052621">
    <property type="term" value="F:diguanylate cyclase activity"/>
    <property type="evidence" value="ECO:0007669"/>
    <property type="project" value="UniProtKB-EC"/>
</dbReference>
<protein>
    <recommendedName>
        <fullName evidence="1">diguanylate cyclase</fullName>
        <ecNumber evidence="1">2.7.7.65</ecNumber>
    </recommendedName>
</protein>
<dbReference type="Proteomes" id="UP000183994">
    <property type="component" value="Unassembled WGS sequence"/>
</dbReference>
<dbReference type="PROSITE" id="PS50887">
    <property type="entry name" value="GGDEF"/>
    <property type="match status" value="1"/>
</dbReference>
<dbReference type="InterPro" id="IPR029787">
    <property type="entry name" value="Nucleotide_cyclase"/>
</dbReference>
<dbReference type="NCBIfam" id="TIGR00254">
    <property type="entry name" value="GGDEF"/>
    <property type="match status" value="1"/>
</dbReference>
<dbReference type="GO" id="GO:1902201">
    <property type="term" value="P:negative regulation of bacterial-type flagellum-dependent cell motility"/>
    <property type="evidence" value="ECO:0007669"/>
    <property type="project" value="TreeGrafter"/>
</dbReference>
<dbReference type="FunFam" id="3.30.70.270:FF:000001">
    <property type="entry name" value="Diguanylate cyclase domain protein"/>
    <property type="match status" value="1"/>
</dbReference>
<dbReference type="GO" id="GO:0043709">
    <property type="term" value="P:cell adhesion involved in single-species biofilm formation"/>
    <property type="evidence" value="ECO:0007669"/>
    <property type="project" value="TreeGrafter"/>
</dbReference>
<name>A0A1M6XIT1_9BACT</name>
<dbReference type="InterPro" id="IPR043128">
    <property type="entry name" value="Rev_trsase/Diguanyl_cyclase"/>
</dbReference>
<keyword evidence="5" id="KW-1185">Reference proteome</keyword>
<dbReference type="RefSeq" id="WP_073478531.1">
    <property type="nucleotide sequence ID" value="NZ_FQZU01000043.1"/>
</dbReference>
<sequence>MMPKINLLPLSQDGLAKILEREKVLFVNMQRSGGEKGVLVMTWIPTDGRPLSDEAMAMAKKNFMTASENLSLFHRMRMLAAYDELTGLYNRRVGKTRLNEEISRSQRRGSPLCAAMLDLDHFKAVNDTFGHQAGDRVLRHVCRVFRECLRAEDILIRYGGEEILAVMPGTELEDARDILERLRESVAEEPLNHKGRCIPVTVSAGAAKLHEAEDGPNDAGSLVALADRRLYMAKQKGRNQVVCFDLE</sequence>
<dbReference type="InterPro" id="IPR000160">
    <property type="entry name" value="GGDEF_dom"/>
</dbReference>
<comment type="catalytic activity">
    <reaction evidence="2">
        <text>2 GTP = 3',3'-c-di-GMP + 2 diphosphate</text>
        <dbReference type="Rhea" id="RHEA:24898"/>
        <dbReference type="ChEBI" id="CHEBI:33019"/>
        <dbReference type="ChEBI" id="CHEBI:37565"/>
        <dbReference type="ChEBI" id="CHEBI:58805"/>
        <dbReference type="EC" id="2.7.7.65"/>
    </reaction>
</comment>
<evidence type="ECO:0000259" key="3">
    <source>
        <dbReference type="PROSITE" id="PS50887"/>
    </source>
</evidence>
<dbReference type="PANTHER" id="PTHR45138:SF9">
    <property type="entry name" value="DIGUANYLATE CYCLASE DGCM-RELATED"/>
    <property type="match status" value="1"/>
</dbReference>
<proteinExistence type="predicted"/>
<reference evidence="5" key="1">
    <citation type="submission" date="2016-11" db="EMBL/GenBank/DDBJ databases">
        <authorList>
            <person name="Varghese N."/>
            <person name="Submissions S."/>
        </authorList>
    </citation>
    <scope>NUCLEOTIDE SEQUENCE [LARGE SCALE GENOMIC DNA]</scope>
    <source>
        <strain evidence="5">DSM 16219</strain>
    </source>
</reference>
<dbReference type="Pfam" id="PF00990">
    <property type="entry name" value="GGDEF"/>
    <property type="match status" value="1"/>
</dbReference>
<evidence type="ECO:0000313" key="5">
    <source>
        <dbReference type="Proteomes" id="UP000183994"/>
    </source>
</evidence>
<dbReference type="CDD" id="cd01949">
    <property type="entry name" value="GGDEF"/>
    <property type="match status" value="1"/>
</dbReference>
<dbReference type="Gene3D" id="3.30.70.270">
    <property type="match status" value="1"/>
</dbReference>
<evidence type="ECO:0000256" key="1">
    <source>
        <dbReference type="ARBA" id="ARBA00012528"/>
    </source>
</evidence>
<dbReference type="SUPFAM" id="SSF55073">
    <property type="entry name" value="Nucleotide cyclase"/>
    <property type="match status" value="1"/>
</dbReference>
<dbReference type="STRING" id="1121393.SAMN02745216_04541"/>
<dbReference type="EMBL" id="FQZU01000043">
    <property type="protein sequence ID" value="SHL05877.1"/>
    <property type="molecule type" value="Genomic_DNA"/>
</dbReference>
<organism evidence="4 5">
    <name type="scientific">Desulfatibacillum alkenivorans DSM 16219</name>
    <dbReference type="NCBI Taxonomy" id="1121393"/>
    <lineage>
        <taxon>Bacteria</taxon>
        <taxon>Pseudomonadati</taxon>
        <taxon>Thermodesulfobacteriota</taxon>
        <taxon>Desulfobacteria</taxon>
        <taxon>Desulfobacterales</taxon>
        <taxon>Desulfatibacillaceae</taxon>
        <taxon>Desulfatibacillum</taxon>
    </lineage>
</organism>